<dbReference type="PANTHER" id="PTHR21064:SF6">
    <property type="entry name" value="AMINOGLYCOSIDE PHOSPHOTRANSFERASE DOMAIN-CONTAINING PROTEIN"/>
    <property type="match status" value="1"/>
</dbReference>
<evidence type="ECO:0000313" key="4">
    <source>
        <dbReference type="Proteomes" id="UP000617145"/>
    </source>
</evidence>
<organism evidence="3 4">
    <name type="scientific">Salipiger pallidus</name>
    <dbReference type="NCBI Taxonomy" id="1775170"/>
    <lineage>
        <taxon>Bacteria</taxon>
        <taxon>Pseudomonadati</taxon>
        <taxon>Pseudomonadota</taxon>
        <taxon>Alphaproteobacteria</taxon>
        <taxon>Rhodobacterales</taxon>
        <taxon>Roseobacteraceae</taxon>
        <taxon>Salipiger</taxon>
    </lineage>
</organism>
<reference evidence="3" key="1">
    <citation type="journal article" date="2014" name="Int. J. Syst. Evol. Microbiol.">
        <title>Complete genome sequence of Corynebacterium casei LMG S-19264T (=DSM 44701T), isolated from a smear-ripened cheese.</title>
        <authorList>
            <consortium name="US DOE Joint Genome Institute (JGI-PGF)"/>
            <person name="Walter F."/>
            <person name="Albersmeier A."/>
            <person name="Kalinowski J."/>
            <person name="Ruckert C."/>
        </authorList>
    </citation>
    <scope>NUCLEOTIDE SEQUENCE</scope>
    <source>
        <strain evidence="3">CGMCC 1.15762</strain>
    </source>
</reference>
<dbReference type="Pfam" id="PF01636">
    <property type="entry name" value="APH"/>
    <property type="match status" value="1"/>
</dbReference>
<proteinExistence type="inferred from homology"/>
<dbReference type="GO" id="GO:0004413">
    <property type="term" value="F:homoserine kinase activity"/>
    <property type="evidence" value="ECO:0007669"/>
    <property type="project" value="TreeGrafter"/>
</dbReference>
<dbReference type="GO" id="GO:0009088">
    <property type="term" value="P:threonine biosynthetic process"/>
    <property type="evidence" value="ECO:0007669"/>
    <property type="project" value="TreeGrafter"/>
</dbReference>
<comment type="similarity">
    <text evidence="1">Belongs to the pseudomonas-type ThrB family.</text>
</comment>
<evidence type="ECO:0000256" key="1">
    <source>
        <dbReference type="ARBA" id="ARBA00038240"/>
    </source>
</evidence>
<dbReference type="RefSeq" id="WP_229673174.1">
    <property type="nucleotide sequence ID" value="NZ_BMJV01000004.1"/>
</dbReference>
<dbReference type="InterPro" id="IPR011009">
    <property type="entry name" value="Kinase-like_dom_sf"/>
</dbReference>
<dbReference type="SUPFAM" id="SSF56112">
    <property type="entry name" value="Protein kinase-like (PK-like)"/>
    <property type="match status" value="1"/>
</dbReference>
<sequence length="340" mass="37086">MEKGQDGMAGLYESGFTERLRLGAISLLPRWGLSEDTQVRLLTLSENATFLATDPARPAPVILRVHRPAYHTRSEIASELSWIEALRADGAVDTPAPLPMTDGSLIASFEDGPETRHVVAFAFMSGSEPEASEDLASGFEMLGAISARLHAHVRGWPPPEGFTRKTWNFETSFGPAPLWGDWREAIALDAGGRDTLERLCNLLEAKLAAYGAGPDRFGLVHADLRLANLLEDDGRLGVIDFDDCGFSWFVYDFAAAVSFLETEPYLPVLQEAWVRGYRSVAPLGDEHVAMIPTFVMVRRLLLTAWIASHAETETAALAGHGTYTQGTVALARAYMAEHGA</sequence>
<dbReference type="AlphaFoldDB" id="A0A8J2ZKK2"/>
<name>A0A8J2ZKK2_9RHOB</name>
<dbReference type="PANTHER" id="PTHR21064">
    <property type="entry name" value="AMINOGLYCOSIDE PHOSPHOTRANSFERASE DOMAIN-CONTAINING PROTEIN-RELATED"/>
    <property type="match status" value="1"/>
</dbReference>
<protein>
    <submittedName>
        <fullName evidence="3">Aminoglycoside phosphotransferase</fullName>
    </submittedName>
</protein>
<accession>A0A8J2ZKK2</accession>
<feature type="domain" description="Aminoglycoside phosphotransferase" evidence="2">
    <location>
        <begin position="45"/>
        <end position="282"/>
    </location>
</feature>
<evidence type="ECO:0000259" key="2">
    <source>
        <dbReference type="Pfam" id="PF01636"/>
    </source>
</evidence>
<dbReference type="EMBL" id="BMJV01000004">
    <property type="protein sequence ID" value="GGG74415.1"/>
    <property type="molecule type" value="Genomic_DNA"/>
</dbReference>
<evidence type="ECO:0000313" key="3">
    <source>
        <dbReference type="EMBL" id="GGG74415.1"/>
    </source>
</evidence>
<comment type="caution">
    <text evidence="3">The sequence shown here is derived from an EMBL/GenBank/DDBJ whole genome shotgun (WGS) entry which is preliminary data.</text>
</comment>
<reference evidence="3" key="2">
    <citation type="submission" date="2020-09" db="EMBL/GenBank/DDBJ databases">
        <authorList>
            <person name="Sun Q."/>
            <person name="Zhou Y."/>
        </authorList>
    </citation>
    <scope>NUCLEOTIDE SEQUENCE</scope>
    <source>
        <strain evidence="3">CGMCC 1.15762</strain>
    </source>
</reference>
<keyword evidence="4" id="KW-1185">Reference proteome</keyword>
<gene>
    <name evidence="3" type="ORF">GCM10011415_23630</name>
</gene>
<dbReference type="Proteomes" id="UP000617145">
    <property type="component" value="Unassembled WGS sequence"/>
</dbReference>
<dbReference type="InterPro" id="IPR050249">
    <property type="entry name" value="Pseudomonas-type_ThrB"/>
</dbReference>
<dbReference type="InterPro" id="IPR002575">
    <property type="entry name" value="Aminoglycoside_PTrfase"/>
</dbReference>
<dbReference type="Gene3D" id="3.90.1200.10">
    <property type="match status" value="1"/>
</dbReference>